<gene>
    <name evidence="1" type="ORF">E0Z10_g3289</name>
</gene>
<dbReference type="OrthoDB" id="4772022at2759"/>
<comment type="caution">
    <text evidence="1">The sequence shown here is derived from an EMBL/GenBank/DDBJ whole genome shotgun (WGS) entry which is preliminary data.</text>
</comment>
<dbReference type="Proteomes" id="UP000297716">
    <property type="component" value="Unassembled WGS sequence"/>
</dbReference>
<evidence type="ECO:0000313" key="1">
    <source>
        <dbReference type="EMBL" id="TGJ85468.1"/>
    </source>
</evidence>
<proteinExistence type="predicted"/>
<evidence type="ECO:0000313" key="2">
    <source>
        <dbReference type="Proteomes" id="UP000297716"/>
    </source>
</evidence>
<dbReference type="AlphaFoldDB" id="A0A4Z0YZW3"/>
<keyword evidence="2" id="KW-1185">Reference proteome</keyword>
<sequence length="242" mass="27395">MAVASYNDLDAIADFCTEYSWIVKRETGVLAIDTLVSPGLMTALMKDRYKDSIKAIMDCCIPGSMTGIVLKIEYQGQIRGVMALNIVTAGFNDPWSQNERRENERQQISWVFPANYLDTLSYTLWESANQGQPILNVPYFVVSLEQPYLNACIPAFGRMLIKLFTWFNRTTVVNIQSGPYHAAFSPYFTGSTFTHTTSLSENCPGVQQLHYTYSIYTSWAEPSADAPPEYLDDIVRRAFLEQ</sequence>
<accession>A0A4Z0YZW3</accession>
<name>A0A4Z0YZW3_9PEZI</name>
<dbReference type="EMBL" id="SKBN01000045">
    <property type="protein sequence ID" value="TGJ85468.1"/>
    <property type="molecule type" value="Genomic_DNA"/>
</dbReference>
<organism evidence="1 2">
    <name type="scientific">Xylaria hypoxylon</name>
    <dbReference type="NCBI Taxonomy" id="37992"/>
    <lineage>
        <taxon>Eukaryota</taxon>
        <taxon>Fungi</taxon>
        <taxon>Dikarya</taxon>
        <taxon>Ascomycota</taxon>
        <taxon>Pezizomycotina</taxon>
        <taxon>Sordariomycetes</taxon>
        <taxon>Xylariomycetidae</taxon>
        <taxon>Xylariales</taxon>
        <taxon>Xylariaceae</taxon>
        <taxon>Xylaria</taxon>
    </lineage>
</organism>
<reference evidence="1 2" key="1">
    <citation type="submission" date="2019-03" db="EMBL/GenBank/DDBJ databases">
        <title>Draft genome sequence of Xylaria hypoxylon DSM 108379, a ubiquitous saprotrophic-parasitic fungi on hardwood.</title>
        <authorList>
            <person name="Buettner E."/>
            <person name="Leonhardt S."/>
            <person name="Gebauer A.M."/>
            <person name="Liers C."/>
            <person name="Hofrichter M."/>
            <person name="Kellner H."/>
        </authorList>
    </citation>
    <scope>NUCLEOTIDE SEQUENCE [LARGE SCALE GENOMIC DNA]</scope>
    <source>
        <strain evidence="1 2">DSM 108379</strain>
    </source>
</reference>
<protein>
    <submittedName>
        <fullName evidence="1">Uncharacterized protein</fullName>
    </submittedName>
</protein>